<keyword evidence="6" id="KW-0732">Signal</keyword>
<reference evidence="10" key="1">
    <citation type="submission" date="2019-04" db="EMBL/GenBank/DDBJ databases">
        <title>Evolution of Biomass-Degrading Anaerobic Consortia Revealed by Metagenomics.</title>
        <authorList>
            <person name="Peng X."/>
        </authorList>
    </citation>
    <scope>NUCLEOTIDE SEQUENCE</scope>
    <source>
        <strain evidence="10">SIG18</strain>
    </source>
</reference>
<dbReference type="SUPFAM" id="SSF49464">
    <property type="entry name" value="Carboxypeptidase regulatory domain-like"/>
    <property type="match status" value="1"/>
</dbReference>
<comment type="similarity">
    <text evidence="4">Belongs to the peptidase C1 family.</text>
</comment>
<dbReference type="PANTHER" id="PTHR12411">
    <property type="entry name" value="CYSTEINE PROTEASE FAMILY C1-RELATED"/>
    <property type="match status" value="1"/>
</dbReference>
<dbReference type="InterPro" id="IPR038765">
    <property type="entry name" value="Papain-like_cys_pep_sf"/>
</dbReference>
<evidence type="ECO:0000256" key="4">
    <source>
        <dbReference type="ARBA" id="ARBA00008455"/>
    </source>
</evidence>
<dbReference type="SUPFAM" id="SSF51126">
    <property type="entry name" value="Pectin lyase-like"/>
    <property type="match status" value="1"/>
</dbReference>
<dbReference type="InterPro" id="IPR013128">
    <property type="entry name" value="Peptidase_C1A"/>
</dbReference>
<dbReference type="InterPro" id="IPR003368">
    <property type="entry name" value="POMP_repeat"/>
</dbReference>
<dbReference type="InterPro" id="IPR013783">
    <property type="entry name" value="Ig-like_fold"/>
</dbReference>
<dbReference type="GO" id="GO:0005576">
    <property type="term" value="C:extracellular region"/>
    <property type="evidence" value="ECO:0007669"/>
    <property type="project" value="UniProtKB-SubCell"/>
</dbReference>
<evidence type="ECO:0000313" key="11">
    <source>
        <dbReference type="Proteomes" id="UP000783037"/>
    </source>
</evidence>
<dbReference type="SMART" id="SM00645">
    <property type="entry name" value="Pept_C1"/>
    <property type="match status" value="1"/>
</dbReference>
<dbReference type="Gene3D" id="2.160.20.10">
    <property type="entry name" value="Single-stranded right-handed beta-helix, Pectin lyase-like"/>
    <property type="match status" value="1"/>
</dbReference>
<keyword evidence="5" id="KW-0964">Secreted</keyword>
<organism evidence="10 11">
    <name type="scientific">Methanobrevibacter thaueri</name>
    <dbReference type="NCBI Taxonomy" id="190975"/>
    <lineage>
        <taxon>Archaea</taxon>
        <taxon>Methanobacteriati</taxon>
        <taxon>Methanobacteriota</taxon>
        <taxon>Methanomada group</taxon>
        <taxon>Methanobacteria</taxon>
        <taxon>Methanobacteriales</taxon>
        <taxon>Methanobacteriaceae</taxon>
        <taxon>Methanobrevibacter</taxon>
    </lineage>
</organism>
<dbReference type="InterPro" id="IPR008969">
    <property type="entry name" value="CarboxyPept-like_regulatory"/>
</dbReference>
<comment type="caution">
    <text evidence="10">The sequence shown here is derived from an EMBL/GenBank/DDBJ whole genome shotgun (WGS) entry which is preliminary data.</text>
</comment>
<dbReference type="InterPro" id="IPR000668">
    <property type="entry name" value="Peptidase_C1A_C"/>
</dbReference>
<dbReference type="EMBL" id="SUTK01000002">
    <property type="protein sequence ID" value="MBE6500918.1"/>
    <property type="molecule type" value="Genomic_DNA"/>
</dbReference>
<dbReference type="PROSITE" id="PS00139">
    <property type="entry name" value="THIOL_PROTEASE_CYS"/>
    <property type="match status" value="1"/>
</dbReference>
<dbReference type="InterPro" id="IPR040528">
    <property type="entry name" value="Lectin-like"/>
</dbReference>
<proteinExistence type="inferred from homology"/>
<evidence type="ECO:0000256" key="3">
    <source>
        <dbReference type="ARBA" id="ARBA00004613"/>
    </source>
</evidence>
<dbReference type="GO" id="GO:0006508">
    <property type="term" value="P:proteolysis"/>
    <property type="evidence" value="ECO:0007669"/>
    <property type="project" value="InterPro"/>
</dbReference>
<evidence type="ECO:0000256" key="8">
    <source>
        <dbReference type="ARBA" id="ARBA00023237"/>
    </source>
</evidence>
<comment type="subcellular location">
    <subcellularLocation>
        <location evidence="1">Cell envelope</location>
    </subcellularLocation>
    <subcellularLocation>
        <location evidence="2">Cell outer membrane</location>
    </subcellularLocation>
    <subcellularLocation>
        <location evidence="3">Secreted</location>
    </subcellularLocation>
</comment>
<dbReference type="InterPro" id="IPR011050">
    <property type="entry name" value="Pectin_lyase_fold/virulence"/>
</dbReference>
<evidence type="ECO:0000256" key="1">
    <source>
        <dbReference type="ARBA" id="ARBA00004196"/>
    </source>
</evidence>
<dbReference type="InterPro" id="IPR012334">
    <property type="entry name" value="Pectin_lyas_fold"/>
</dbReference>
<evidence type="ECO:0000256" key="7">
    <source>
        <dbReference type="ARBA" id="ARBA00023136"/>
    </source>
</evidence>
<dbReference type="Gene3D" id="3.90.70.10">
    <property type="entry name" value="Cysteine proteinases"/>
    <property type="match status" value="1"/>
</dbReference>
<dbReference type="GO" id="GO:0008234">
    <property type="term" value="F:cysteine-type peptidase activity"/>
    <property type="evidence" value="ECO:0007669"/>
    <property type="project" value="InterPro"/>
</dbReference>
<dbReference type="Gene3D" id="2.60.40.10">
    <property type="entry name" value="Immunoglobulins"/>
    <property type="match status" value="1"/>
</dbReference>
<accession>A0A8T3VE96</accession>
<evidence type="ECO:0000256" key="2">
    <source>
        <dbReference type="ARBA" id="ARBA00004442"/>
    </source>
</evidence>
<dbReference type="SUPFAM" id="SSF54001">
    <property type="entry name" value="Cysteine proteinases"/>
    <property type="match status" value="1"/>
</dbReference>
<evidence type="ECO:0000313" key="10">
    <source>
        <dbReference type="EMBL" id="MBE6500918.1"/>
    </source>
</evidence>
<dbReference type="InterPro" id="IPR000169">
    <property type="entry name" value="Pept_cys_AS"/>
</dbReference>
<keyword evidence="7" id="KW-0472">Membrane</keyword>
<name>A0A8T3VE96_9EURY</name>
<protein>
    <recommendedName>
        <fullName evidence="9">Peptidase C1A papain C-terminal domain-containing protein</fullName>
    </recommendedName>
</protein>
<keyword evidence="8" id="KW-0998">Cell outer membrane</keyword>
<dbReference type="Pfam" id="PF02415">
    <property type="entry name" value="Chlam_PMP"/>
    <property type="match status" value="2"/>
</dbReference>
<gene>
    <name evidence="10" type="ORF">E7Z79_00585</name>
</gene>
<sequence length="1498" mass="165312">MFKNRLLLLLSIVLILLLIIPSVFGADNNTFSLDSTLNNQTLSSDVYFDSNATNDHGQGTADDPYKELRDGRILDDSVIHLKDGEYEFSQANSHKNISIIGQDVTKTIIRGNGGTLSVTDRFVLANVTICNLSILNQGNLVASNVIFENSTAAKKGGYGNSLGGAVYCVNENNNAYLTNCTFINNYAGCGGAIYVTGGILEITDCVFINNTAFNYGGAIAAEPKYSKGPRLTVNRSKFINDTSLKDAGGAAYIKSGTFTGEDLDISQCGATFGGAFALLKSYAKLSNVHAFNNSAIYEGGVIYQIYGNLTVNNSQLSKNHARNGGGLFADDSNLLNVINVSFISNSATMLGGAFYSLTNDNSDFRNLTYINNTALEYADLYMQENMTAVFLTGNYTLYNHVLDDSPLPGRYSSIDEGYVTPAKNQQDGGNCWAFCAIATLESAILKASGDAFDLSEENMKNLAALYSHYGWSMETNEGGYDDMAFGYLTGWLGPVPDAYDGYTGFTVLSPMLDGIMHVQNILYLGRSSYSDNNEVKRAIRDYGAVYAPIYMTPYYDSTAKEYVQYYRGTHLCDHAVSLVGWDDNFQISGAPGKGAWIAKNSWGNGWGNNGYFYVSYFDSSCLKPGSNIAGYAFIFNDTMKYDKNYQYDIAKTDYFFNTTKTVWYKNIFTATDSEFLAAVSTYFEKSTDWELSIKVNDGLKLTKSGNSHAGYFTFDLGQLIPLNEGDVFEIMFKITVNGDAGVPISEVVSLNNRFYRQNISFISYDGQVWRDIFNISWEYPDHVYDSQVACIKAFTILNPINATIALTYENKTPDRITIVANVLNQWGYPVSSGNLNFRIGDETYVLKITNGVAKREINLESANVTVEFDEVGYNPVMAQVELRNPLLNTYMTLNVTGEHNPVNITANIVDEYSNPVKSGIVVFDINGKMYSVVVANGTAKLENIEIYPLESIIHAQYTDIFHYNSSNADKSIELSLINTIVYLDITSNEFNNPVNVVAHILDSNGNPVTIGKVEFNMAGESFVVDVADGMASIDYTFPQAGDNSVSAAFRGNAIYNSSVNSTSLDVSKMKVNLSFDISVDELEAHFTVGIRNSTRDFSIHFKVNGTDYNYEITKSSAKGSLTLVLNNLKSGSYSYAISLVSQIYEADDLEGTFGIIHQNTQVIASDASLYYNGAYSITLKDESGKVIASRDVYLTINGQTIKKRTNGQGIAVFNIAAPIGSHQAKVSFIGDDEYIKSSKTVSITVKSTVEFKKATYALNSKYSATLRDSNGNPLRNKVVQIIFNGVGHNLNSDSNGQISLNINLKPGTYTVKVTNPLTGEVRTQKITVVKRITQNKDLTMYYGAGKVYKVKVVGDYGKAVKKLKVTFKINGKKHYAYTDKNGYASLKISQKPGKYTIYVEYKGFKVSNRITVKSTIVTKDIKVKKSKAIKFKAKLLNSKGKVLKYKKIKFYFKGKTYKVKTNKKGIAILKINKKYKRGKYTIVSKYGTLKIKNKIRIV</sequence>
<evidence type="ECO:0000259" key="9">
    <source>
        <dbReference type="SMART" id="SM00645"/>
    </source>
</evidence>
<dbReference type="Gene3D" id="2.60.40.1120">
    <property type="entry name" value="Carboxypeptidase-like, regulatory domain"/>
    <property type="match status" value="1"/>
</dbReference>
<dbReference type="Proteomes" id="UP000783037">
    <property type="component" value="Unassembled WGS sequence"/>
</dbReference>
<dbReference type="NCBIfam" id="TIGR01376">
    <property type="entry name" value="POMP_repeat"/>
    <property type="match status" value="1"/>
</dbReference>
<evidence type="ECO:0000256" key="6">
    <source>
        <dbReference type="ARBA" id="ARBA00022729"/>
    </source>
</evidence>
<dbReference type="Pfam" id="PF00112">
    <property type="entry name" value="Peptidase_C1"/>
    <property type="match status" value="1"/>
</dbReference>
<dbReference type="RefSeq" id="WP_303738039.1">
    <property type="nucleotide sequence ID" value="NZ_SUTK01000002.1"/>
</dbReference>
<feature type="domain" description="Peptidase C1A papain C-terminal" evidence="9">
    <location>
        <begin position="407"/>
        <end position="634"/>
    </location>
</feature>
<evidence type="ECO:0000256" key="5">
    <source>
        <dbReference type="ARBA" id="ARBA00022525"/>
    </source>
</evidence>
<dbReference type="Pfam" id="PF18560">
    <property type="entry name" value="Lectin_like"/>
    <property type="match status" value="1"/>
</dbReference>
<dbReference type="CDD" id="cd02619">
    <property type="entry name" value="Peptidase_C1"/>
    <property type="match status" value="1"/>
</dbReference>